<dbReference type="KEGG" id="gur:Gura_2724"/>
<name>A5G530_GEOUR</name>
<reference evidence="2 3" key="1">
    <citation type="submission" date="2007-05" db="EMBL/GenBank/DDBJ databases">
        <title>Complete sequence of Geobacter uraniireducens Rf4.</title>
        <authorList>
            <consortium name="US DOE Joint Genome Institute"/>
            <person name="Copeland A."/>
            <person name="Lucas S."/>
            <person name="Lapidus A."/>
            <person name="Barry K."/>
            <person name="Detter J.C."/>
            <person name="Glavina del Rio T."/>
            <person name="Hammon N."/>
            <person name="Israni S."/>
            <person name="Dalin E."/>
            <person name="Tice H."/>
            <person name="Pitluck S."/>
            <person name="Chertkov O."/>
            <person name="Brettin T."/>
            <person name="Bruce D."/>
            <person name="Han C."/>
            <person name="Schmutz J."/>
            <person name="Larimer F."/>
            <person name="Land M."/>
            <person name="Hauser L."/>
            <person name="Kyrpides N."/>
            <person name="Mikhailova N."/>
            <person name="Shelobolina E."/>
            <person name="Aklujkar M."/>
            <person name="Lovley D."/>
            <person name="Richardson P."/>
        </authorList>
    </citation>
    <scope>NUCLEOTIDE SEQUENCE [LARGE SCALE GENOMIC DNA]</scope>
    <source>
        <strain evidence="2 3">Rf4</strain>
    </source>
</reference>
<evidence type="ECO:0000313" key="3">
    <source>
        <dbReference type="Proteomes" id="UP000006695"/>
    </source>
</evidence>
<protein>
    <recommendedName>
        <fullName evidence="1">YhcG N-terminal domain-containing protein</fullName>
    </recommendedName>
</protein>
<proteinExistence type="predicted"/>
<dbReference type="Proteomes" id="UP000006695">
    <property type="component" value="Chromosome"/>
</dbReference>
<dbReference type="STRING" id="351605.Gura_2724"/>
<dbReference type="EMBL" id="CP000698">
    <property type="protein sequence ID" value="ABQ26898.1"/>
    <property type="molecule type" value="Genomic_DNA"/>
</dbReference>
<dbReference type="AlphaFoldDB" id="A5G530"/>
<dbReference type="HOGENOM" id="CLU_3099303_0_0_7"/>
<evidence type="ECO:0000259" key="1">
    <source>
        <dbReference type="Pfam" id="PF17761"/>
    </source>
</evidence>
<feature type="domain" description="YhcG N-terminal" evidence="1">
    <location>
        <begin position="2"/>
        <end position="46"/>
    </location>
</feature>
<sequence>MEEARRASSRAVNSIMTATYWEIGRRIVESEQGGRERAAYGEKILNGWPMT</sequence>
<dbReference type="InterPro" id="IPR041527">
    <property type="entry name" value="YhcG_N"/>
</dbReference>
<organism evidence="2 3">
    <name type="scientific">Geotalea uraniireducens (strain Rf4)</name>
    <name type="common">Geobacter uraniireducens</name>
    <dbReference type="NCBI Taxonomy" id="351605"/>
    <lineage>
        <taxon>Bacteria</taxon>
        <taxon>Pseudomonadati</taxon>
        <taxon>Thermodesulfobacteriota</taxon>
        <taxon>Desulfuromonadia</taxon>
        <taxon>Geobacterales</taxon>
        <taxon>Geobacteraceae</taxon>
        <taxon>Geotalea</taxon>
    </lineage>
</organism>
<keyword evidence="3" id="KW-1185">Reference proteome</keyword>
<accession>A5G530</accession>
<dbReference type="Pfam" id="PF17761">
    <property type="entry name" value="DUF1016_N"/>
    <property type="match status" value="1"/>
</dbReference>
<evidence type="ECO:0000313" key="2">
    <source>
        <dbReference type="EMBL" id="ABQ26898.1"/>
    </source>
</evidence>
<gene>
    <name evidence="2" type="ordered locus">Gura_2724</name>
</gene>